<accession>A0A1H9APU0</accession>
<dbReference type="InterPro" id="IPR029044">
    <property type="entry name" value="Nucleotide-diphossugar_trans"/>
</dbReference>
<dbReference type="RefSeq" id="WP_074719734.1">
    <property type="nucleotide sequence ID" value="NZ_FOFX01000004.1"/>
</dbReference>
<dbReference type="OrthoDB" id="9816564at2"/>
<dbReference type="SUPFAM" id="SSF53448">
    <property type="entry name" value="Nucleotide-diphospho-sugar transferases"/>
    <property type="match status" value="1"/>
</dbReference>
<dbReference type="Pfam" id="PF00535">
    <property type="entry name" value="Glycos_transf_2"/>
    <property type="match status" value="1"/>
</dbReference>
<sequence>MVTSKVKNKDTSTILGNKELVSRKVRKPAVKFLKPEDLPLLLHNNQGKLVAGIKLDAQEFANDEFRLTGWSLGSPAIRLIRDGKEVDAKLLHIPRDDVLQAYSVTSYFNPGFEFIVKNPEQGTYGLRWELTAEGKKIPIDFQLTIQIPLNAGSVSKVIQAEGANINSLVKMQSGLGRSIRYYIDCAVSIKNGILLLGWLDDRLMAVPKIYVQTKQNLPKGFLLVDNQQGVQYIRTFRPDVSRVFNSQRNIGIAVWLPFEVTEEKEVTVSFDKELRSKQSVPLTALTGDTAALEKTLIFSSSALHDIARQQNVSELLTWLDDNEFRFFEKKIEKIAGVDLALMIFGKALLLWGWVAAEDTEVSQIELVAGDIRIDIKERMVRVSRSDLFSIYPWLKKHALGFMVLIDESDFLNSSQVKLQIQVGIQRIKLPIEPEIADWSMFLDVMNSNPVLMEPITQLLLACPGIRALPRFDEQLSALLRTVFLAHHKVLPSFVDNPEIISVAIDYVFSLNEGGMLLFGWRYEPAVSPCSVTVHGPEGQCCDVTRDFFSLARSDISENLKERYPEITDMCGFVCHVPLFTKAGELRMICFRFGERGNVWLKLQVKTEEPDALQLIKNILGIIPAPDRIRGSLYELFDRTIGQSIELFSALHRKKIDDIFERQFGEPPASPAISIIIPLYGRYDFIRHQLAHFVDDPDFDCVDLIYVVDDPSILTPALDMAVAYHQLFCKPFRVIWYGKNLGFAGANNVGAKVARADTLLLLNSDILPKVNGWLSVLYKALYELPQAGAVGPLLQFADNSIQHAGMCPKRDAFLPGFLLNVHPGKGMVWEKGDEPTQQSMLTGACMMLSKADYEAIGGFDEGYIIGDFEDSDLCLKLRKHGRTLWLIPAAKLWHLERQSQNLENIATYRQLLTLYNGWRYHKKILKGEIANPEESGI</sequence>
<evidence type="ECO:0000256" key="1">
    <source>
        <dbReference type="ARBA" id="ARBA00006739"/>
    </source>
</evidence>
<dbReference type="PANTHER" id="PTHR43179:SF12">
    <property type="entry name" value="GALACTOFURANOSYLTRANSFERASE GLFT2"/>
    <property type="match status" value="1"/>
</dbReference>
<dbReference type="PANTHER" id="PTHR43179">
    <property type="entry name" value="RHAMNOSYLTRANSFERASE WBBL"/>
    <property type="match status" value="1"/>
</dbReference>
<feature type="domain" description="Glycosyltransferase 2-like" evidence="4">
    <location>
        <begin position="673"/>
        <end position="794"/>
    </location>
</feature>
<dbReference type="Gene3D" id="3.90.550.10">
    <property type="entry name" value="Spore Coat Polysaccharide Biosynthesis Protein SpsA, Chain A"/>
    <property type="match status" value="1"/>
</dbReference>
<protein>
    <submittedName>
        <fullName evidence="5">Glycosyltransferase, GT2 family</fullName>
    </submittedName>
</protein>
<dbReference type="AlphaFoldDB" id="A0A1H9APU0"/>
<proteinExistence type="inferred from homology"/>
<evidence type="ECO:0000313" key="5">
    <source>
        <dbReference type="EMBL" id="SEP78487.1"/>
    </source>
</evidence>
<evidence type="ECO:0000313" key="6">
    <source>
        <dbReference type="Proteomes" id="UP000181998"/>
    </source>
</evidence>
<gene>
    <name evidence="5" type="ORF">SAMN05421510_100480</name>
</gene>
<name>A0A1H9APU0_9PROT</name>
<evidence type="ECO:0000256" key="2">
    <source>
        <dbReference type="ARBA" id="ARBA00022676"/>
    </source>
</evidence>
<dbReference type="EMBL" id="FOFX01000004">
    <property type="protein sequence ID" value="SEP78487.1"/>
    <property type="molecule type" value="Genomic_DNA"/>
</dbReference>
<organism evidence="5 6">
    <name type="scientific">Nitrosomonas ureae</name>
    <dbReference type="NCBI Taxonomy" id="44577"/>
    <lineage>
        <taxon>Bacteria</taxon>
        <taxon>Pseudomonadati</taxon>
        <taxon>Pseudomonadota</taxon>
        <taxon>Betaproteobacteria</taxon>
        <taxon>Nitrosomonadales</taxon>
        <taxon>Nitrosomonadaceae</taxon>
        <taxon>Nitrosomonas</taxon>
    </lineage>
</organism>
<keyword evidence="3 5" id="KW-0808">Transferase</keyword>
<dbReference type="Proteomes" id="UP000181998">
    <property type="component" value="Unassembled WGS sequence"/>
</dbReference>
<evidence type="ECO:0000259" key="4">
    <source>
        <dbReference type="Pfam" id="PF00535"/>
    </source>
</evidence>
<dbReference type="GO" id="GO:0016757">
    <property type="term" value="F:glycosyltransferase activity"/>
    <property type="evidence" value="ECO:0007669"/>
    <property type="project" value="UniProtKB-KW"/>
</dbReference>
<comment type="similarity">
    <text evidence="1">Belongs to the glycosyltransferase 2 family.</text>
</comment>
<evidence type="ECO:0000256" key="3">
    <source>
        <dbReference type="ARBA" id="ARBA00022679"/>
    </source>
</evidence>
<reference evidence="5 6" key="1">
    <citation type="submission" date="2016-10" db="EMBL/GenBank/DDBJ databases">
        <authorList>
            <person name="de Groot N.N."/>
        </authorList>
    </citation>
    <scope>NUCLEOTIDE SEQUENCE [LARGE SCALE GENOMIC DNA]</scope>
    <source>
        <strain evidence="5 6">Nm9</strain>
    </source>
</reference>
<keyword evidence="2" id="KW-0328">Glycosyltransferase</keyword>
<dbReference type="InterPro" id="IPR001173">
    <property type="entry name" value="Glyco_trans_2-like"/>
</dbReference>